<protein>
    <recommendedName>
        <fullName evidence="5">Transmembrane protein</fullName>
    </recommendedName>
</protein>
<accession>A0A0W0VIE1</accession>
<keyword evidence="2" id="KW-0472">Membrane</keyword>
<dbReference type="AlphaFoldDB" id="A0A0W0VIE1"/>
<reference evidence="3 4" key="1">
    <citation type="submission" date="2015-11" db="EMBL/GenBank/DDBJ databases">
        <title>Genomic analysis of 38 Legionella species identifies large and diverse effector repertoires.</title>
        <authorList>
            <person name="Burstein D."/>
            <person name="Amaro F."/>
            <person name="Zusman T."/>
            <person name="Lifshitz Z."/>
            <person name="Cohen O."/>
            <person name="Gilbert J.A."/>
            <person name="Pupko T."/>
            <person name="Shuman H.A."/>
            <person name="Segal G."/>
        </authorList>
    </citation>
    <scope>NUCLEOTIDE SEQUENCE [LARGE SCALE GENOMIC DNA]</scope>
    <source>
        <strain evidence="3 4">ATCC 49505</strain>
    </source>
</reference>
<feature type="transmembrane region" description="Helical" evidence="2">
    <location>
        <begin position="12"/>
        <end position="36"/>
    </location>
</feature>
<evidence type="ECO:0000313" key="3">
    <source>
        <dbReference type="EMBL" id="KTD19889.1"/>
    </source>
</evidence>
<proteinExistence type="predicted"/>
<feature type="region of interest" description="Disordered" evidence="1">
    <location>
        <begin position="135"/>
        <end position="208"/>
    </location>
</feature>
<evidence type="ECO:0000256" key="1">
    <source>
        <dbReference type="SAM" id="MobiDB-lite"/>
    </source>
</evidence>
<keyword evidence="2" id="KW-1133">Transmembrane helix</keyword>
<dbReference type="PATRIC" id="fig|45068.5.peg.2243"/>
<evidence type="ECO:0000313" key="4">
    <source>
        <dbReference type="Proteomes" id="UP000054997"/>
    </source>
</evidence>
<dbReference type="RefSeq" id="WP_058530017.1">
    <property type="nucleotide sequence ID" value="NZ_CAAAHZ010000011.1"/>
</dbReference>
<organism evidence="3 4">
    <name type="scientific">Legionella londiniensis</name>
    <dbReference type="NCBI Taxonomy" id="45068"/>
    <lineage>
        <taxon>Bacteria</taxon>
        <taxon>Pseudomonadati</taxon>
        <taxon>Pseudomonadota</taxon>
        <taxon>Gammaproteobacteria</taxon>
        <taxon>Legionellales</taxon>
        <taxon>Legionellaceae</taxon>
        <taxon>Legionella</taxon>
    </lineage>
</organism>
<comment type="caution">
    <text evidence="3">The sequence shown here is derived from an EMBL/GenBank/DDBJ whole genome shotgun (WGS) entry which is preliminary data.</text>
</comment>
<name>A0A0W0VIE1_9GAMM</name>
<evidence type="ECO:0008006" key="5">
    <source>
        <dbReference type="Google" id="ProtNLM"/>
    </source>
</evidence>
<feature type="transmembrane region" description="Helical" evidence="2">
    <location>
        <begin position="48"/>
        <end position="79"/>
    </location>
</feature>
<keyword evidence="4" id="KW-1185">Reference proteome</keyword>
<keyword evidence="2" id="KW-0812">Transmembrane</keyword>
<dbReference type="EMBL" id="LNYK01000033">
    <property type="protein sequence ID" value="KTD19889.1"/>
    <property type="molecule type" value="Genomic_DNA"/>
</dbReference>
<sequence>MLEFLRNHWKGMVFGAIAFAIVALSIAAVILLFPPAGALISALAATPLFAYMGAAAFGVATASVALAGALAVTSGLLVLKGIASLVGKLFNPSSQTQAEEYVVLNRNEDEEDKQKPSTLLPQLLQKNEINKKLLKDNDSQDQQPPVLEQRQQDDSVIEGSQDGVDKKTSTPVSIPKVGMFKQPPTIDIQENQEEEQHDDLSPAKQKVQ</sequence>
<evidence type="ECO:0000256" key="2">
    <source>
        <dbReference type="SAM" id="Phobius"/>
    </source>
</evidence>
<dbReference type="Proteomes" id="UP000054997">
    <property type="component" value="Unassembled WGS sequence"/>
</dbReference>
<gene>
    <name evidence="3" type="ORF">Llon_2061</name>
</gene>